<feature type="transmembrane region" description="Helical" evidence="1">
    <location>
        <begin position="33"/>
        <end position="54"/>
    </location>
</feature>
<keyword evidence="1" id="KW-0812">Transmembrane</keyword>
<evidence type="ECO:0000313" key="3">
    <source>
        <dbReference type="Proteomes" id="UP000325415"/>
    </source>
</evidence>
<accession>A0A5N6RWK9</accession>
<gene>
    <name evidence="2" type="ORF">DDE84_10120</name>
</gene>
<evidence type="ECO:0000313" key="2">
    <source>
        <dbReference type="EMBL" id="KAE8126733.1"/>
    </source>
</evidence>
<sequence>MPTLAQNLAIGLAVFAYILYRQLHTRPVKGRSLLPWILLALGAVQIAGTTGRHGPGSHVGAFNTDLLVVVAAMLIGAGFACARAYTLRIWVDKGIAYRKGNVWTALLWMLSIAVHFSLDAFVHTPGLAGTSLEAYFGLMLLIQREIAIRRAAKLQSAI</sequence>
<dbReference type="Proteomes" id="UP000325415">
    <property type="component" value="Unassembled WGS sequence"/>
</dbReference>
<proteinExistence type="predicted"/>
<dbReference type="EMBL" id="QDAG01000011">
    <property type="protein sequence ID" value="KAE8126733.1"/>
    <property type="molecule type" value="Genomic_DNA"/>
</dbReference>
<dbReference type="RefSeq" id="WP_152581578.1">
    <property type="nucleotide sequence ID" value="NZ_JAKVIV010000011.1"/>
</dbReference>
<keyword evidence="1" id="KW-0472">Membrane</keyword>
<feature type="transmembrane region" description="Helical" evidence="1">
    <location>
        <begin position="100"/>
        <end position="118"/>
    </location>
</feature>
<dbReference type="AlphaFoldDB" id="A0A5N6RWK9"/>
<protein>
    <recommendedName>
        <fullName evidence="4">DUF1453 family protein</fullName>
    </recommendedName>
</protein>
<keyword evidence="1" id="KW-1133">Transmembrane helix</keyword>
<feature type="transmembrane region" description="Helical" evidence="1">
    <location>
        <begin position="6"/>
        <end position="21"/>
    </location>
</feature>
<dbReference type="GeneID" id="78128034"/>
<evidence type="ECO:0000256" key="1">
    <source>
        <dbReference type="SAM" id="Phobius"/>
    </source>
</evidence>
<organism evidence="2 3">
    <name type="scientific">Bifidobacterium tibiigranuli</name>
    <dbReference type="NCBI Taxonomy" id="2172043"/>
    <lineage>
        <taxon>Bacteria</taxon>
        <taxon>Bacillati</taxon>
        <taxon>Actinomycetota</taxon>
        <taxon>Actinomycetes</taxon>
        <taxon>Bifidobacteriales</taxon>
        <taxon>Bifidobacteriaceae</taxon>
        <taxon>Bifidobacterium</taxon>
    </lineage>
</organism>
<name>A0A5N6RWK9_9BIFI</name>
<evidence type="ECO:0008006" key="4">
    <source>
        <dbReference type="Google" id="ProtNLM"/>
    </source>
</evidence>
<feature type="transmembrane region" description="Helical" evidence="1">
    <location>
        <begin position="124"/>
        <end position="142"/>
    </location>
</feature>
<dbReference type="OrthoDB" id="3694610at2"/>
<keyword evidence="3" id="KW-1185">Reference proteome</keyword>
<reference evidence="2 3" key="1">
    <citation type="submission" date="2018-04" db="EMBL/GenBank/DDBJ databases">
        <authorList>
            <person name="Eckel V.P."/>
            <person name="Vogel R.F."/>
        </authorList>
    </citation>
    <scope>NUCLEOTIDE SEQUENCE [LARGE SCALE GENOMIC DNA]</scope>
    <source>
        <strain evidence="3">TMW 2.1764</strain>
    </source>
</reference>
<comment type="caution">
    <text evidence="2">The sequence shown here is derived from an EMBL/GenBank/DDBJ whole genome shotgun (WGS) entry which is preliminary data.</text>
</comment>
<feature type="transmembrane region" description="Helical" evidence="1">
    <location>
        <begin position="66"/>
        <end position="88"/>
    </location>
</feature>